<gene>
    <name evidence="10" type="primary">miaA</name>
    <name evidence="14" type="ORF">FD32_GL001230</name>
</gene>
<keyword evidence="5 10" id="KW-0819">tRNA processing</keyword>
<dbReference type="OrthoDB" id="9776390at2"/>
<comment type="similarity">
    <text evidence="3 10 13">Belongs to the IPP transferase family.</text>
</comment>
<dbReference type="SUPFAM" id="SSF52540">
    <property type="entry name" value="P-loop containing nucleoside triphosphate hydrolases"/>
    <property type="match status" value="2"/>
</dbReference>
<keyword evidence="8 10" id="KW-0460">Magnesium</keyword>
<feature type="site" description="Interaction with substrate tRNA" evidence="10">
    <location>
        <position position="126"/>
    </location>
</feature>
<comment type="caution">
    <text evidence="14">The sequence shown here is derived from an EMBL/GenBank/DDBJ whole genome shotgun (WGS) entry which is preliminary data.</text>
</comment>
<evidence type="ECO:0000256" key="5">
    <source>
        <dbReference type="ARBA" id="ARBA00022694"/>
    </source>
</evidence>
<feature type="site" description="Interaction with substrate tRNA" evidence="10">
    <location>
        <position position="100"/>
    </location>
</feature>
<dbReference type="Proteomes" id="UP000051412">
    <property type="component" value="Unassembled WGS sequence"/>
</dbReference>
<evidence type="ECO:0000313" key="15">
    <source>
        <dbReference type="Proteomes" id="UP000051412"/>
    </source>
</evidence>
<evidence type="ECO:0000256" key="12">
    <source>
        <dbReference type="RuleBase" id="RU003784"/>
    </source>
</evidence>
<keyword evidence="6 10" id="KW-0547">Nucleotide-binding</keyword>
<dbReference type="GO" id="GO:0005524">
    <property type="term" value="F:ATP binding"/>
    <property type="evidence" value="ECO:0007669"/>
    <property type="project" value="UniProtKB-UniRule"/>
</dbReference>
<evidence type="ECO:0000256" key="8">
    <source>
        <dbReference type="ARBA" id="ARBA00022842"/>
    </source>
</evidence>
<dbReference type="InterPro" id="IPR018022">
    <property type="entry name" value="IPT"/>
</dbReference>
<comment type="cofactor">
    <cofactor evidence="1 10">
        <name>Mg(2+)</name>
        <dbReference type="ChEBI" id="CHEBI:18420"/>
    </cofactor>
</comment>
<dbReference type="Gene3D" id="1.10.20.140">
    <property type="match status" value="1"/>
</dbReference>
<dbReference type="PATRIC" id="fig|1423782.4.peg.1283"/>
<protein>
    <recommendedName>
        <fullName evidence="10">tRNA dimethylallyltransferase</fullName>
        <ecNumber evidence="10">2.5.1.75</ecNumber>
    </recommendedName>
    <alternativeName>
        <fullName evidence="10">Dimethylallyl diphosphate:tRNA dimethylallyltransferase</fullName>
        <shortName evidence="10">DMAPP:tRNA dimethylallyltransferase</shortName>
        <shortName evidence="10">DMATase</shortName>
    </alternativeName>
    <alternativeName>
        <fullName evidence="10">Isopentenyl-diphosphate:tRNA isopentenyltransferase</fullName>
        <shortName evidence="10">IPP transferase</shortName>
        <shortName evidence="10">IPPT</shortName>
        <shortName evidence="10">IPTase</shortName>
    </alternativeName>
</protein>
<reference evidence="14 15" key="1">
    <citation type="journal article" date="2015" name="Genome Announc.">
        <title>Expanding the biotechnology potential of lactobacilli through comparative genomics of 213 strains and associated genera.</title>
        <authorList>
            <person name="Sun Z."/>
            <person name="Harris H.M."/>
            <person name="McCann A."/>
            <person name="Guo C."/>
            <person name="Argimon S."/>
            <person name="Zhang W."/>
            <person name="Yang X."/>
            <person name="Jeffery I.B."/>
            <person name="Cooney J.C."/>
            <person name="Kagawa T.F."/>
            <person name="Liu W."/>
            <person name="Song Y."/>
            <person name="Salvetti E."/>
            <person name="Wrobel A."/>
            <person name="Rasinkangas P."/>
            <person name="Parkhill J."/>
            <person name="Rea M.C."/>
            <person name="O'Sullivan O."/>
            <person name="Ritari J."/>
            <person name="Douillard F.P."/>
            <person name="Paul Ross R."/>
            <person name="Yang R."/>
            <person name="Briner A.E."/>
            <person name="Felis G.E."/>
            <person name="de Vos W.M."/>
            <person name="Barrangou R."/>
            <person name="Klaenhammer T.R."/>
            <person name="Caufield P.W."/>
            <person name="Cui Y."/>
            <person name="Zhang H."/>
            <person name="O'Toole P.W."/>
        </authorList>
    </citation>
    <scope>NUCLEOTIDE SEQUENCE [LARGE SCALE GENOMIC DNA]</scope>
    <source>
        <strain evidence="14 15">DSM 6035</strain>
    </source>
</reference>
<dbReference type="RefSeq" id="WP_047768844.1">
    <property type="nucleotide sequence ID" value="NZ_AZGM01000143.1"/>
</dbReference>
<comment type="caution">
    <text evidence="10">Lacks conserved residue(s) required for the propagation of feature annotation.</text>
</comment>
<evidence type="ECO:0000256" key="1">
    <source>
        <dbReference type="ARBA" id="ARBA00001946"/>
    </source>
</evidence>
<dbReference type="PANTHER" id="PTHR11088">
    <property type="entry name" value="TRNA DIMETHYLALLYLTRANSFERASE"/>
    <property type="match status" value="1"/>
</dbReference>
<keyword evidence="7 10" id="KW-0067">ATP-binding</keyword>
<dbReference type="HAMAP" id="MF_00185">
    <property type="entry name" value="IPP_trans"/>
    <property type="match status" value="1"/>
</dbReference>
<keyword evidence="15" id="KW-1185">Reference proteome</keyword>
<dbReference type="GO" id="GO:0006400">
    <property type="term" value="P:tRNA modification"/>
    <property type="evidence" value="ECO:0007669"/>
    <property type="project" value="TreeGrafter"/>
</dbReference>
<feature type="binding site" evidence="10">
    <location>
        <begin position="11"/>
        <end position="16"/>
    </location>
    <ligand>
        <name>substrate</name>
    </ligand>
</feature>
<dbReference type="EC" id="2.5.1.75" evidence="10"/>
<evidence type="ECO:0000256" key="10">
    <source>
        <dbReference type="HAMAP-Rule" id="MF_00185"/>
    </source>
</evidence>
<proteinExistence type="inferred from homology"/>
<dbReference type="InterPro" id="IPR027417">
    <property type="entry name" value="P-loop_NTPase"/>
</dbReference>
<comment type="subunit">
    <text evidence="10">Monomer.</text>
</comment>
<evidence type="ECO:0000256" key="6">
    <source>
        <dbReference type="ARBA" id="ARBA00022741"/>
    </source>
</evidence>
<comment type="function">
    <text evidence="2 10 12">Catalyzes the transfer of a dimethylallyl group onto the adenine at position 37 in tRNAs that read codons beginning with uridine, leading to the formation of N6-(dimethylallyl)adenosine (i(6)A).</text>
</comment>
<name>A0A0R1X3W7_9LACO</name>
<dbReference type="NCBIfam" id="TIGR00174">
    <property type="entry name" value="miaA"/>
    <property type="match status" value="1"/>
</dbReference>
<dbReference type="PANTHER" id="PTHR11088:SF60">
    <property type="entry name" value="TRNA DIMETHYLALLYLTRANSFERASE"/>
    <property type="match status" value="1"/>
</dbReference>
<evidence type="ECO:0000256" key="4">
    <source>
        <dbReference type="ARBA" id="ARBA00022679"/>
    </source>
</evidence>
<dbReference type="Pfam" id="PF01715">
    <property type="entry name" value="IPPT"/>
    <property type="match status" value="1"/>
</dbReference>
<evidence type="ECO:0000256" key="13">
    <source>
        <dbReference type="RuleBase" id="RU003785"/>
    </source>
</evidence>
<comment type="catalytic activity">
    <reaction evidence="9 10 11">
        <text>adenosine(37) in tRNA + dimethylallyl diphosphate = N(6)-dimethylallyladenosine(37) in tRNA + diphosphate</text>
        <dbReference type="Rhea" id="RHEA:26482"/>
        <dbReference type="Rhea" id="RHEA-COMP:10162"/>
        <dbReference type="Rhea" id="RHEA-COMP:10375"/>
        <dbReference type="ChEBI" id="CHEBI:33019"/>
        <dbReference type="ChEBI" id="CHEBI:57623"/>
        <dbReference type="ChEBI" id="CHEBI:74411"/>
        <dbReference type="ChEBI" id="CHEBI:74415"/>
        <dbReference type="EC" id="2.5.1.75"/>
    </reaction>
</comment>
<keyword evidence="4 10" id="KW-0808">Transferase</keyword>
<evidence type="ECO:0000256" key="9">
    <source>
        <dbReference type="ARBA" id="ARBA00049563"/>
    </source>
</evidence>
<evidence type="ECO:0000256" key="11">
    <source>
        <dbReference type="RuleBase" id="RU003783"/>
    </source>
</evidence>
<dbReference type="AlphaFoldDB" id="A0A0R1X3W7"/>
<accession>A0A0R1X3W7</accession>
<dbReference type="GO" id="GO:0052381">
    <property type="term" value="F:tRNA dimethylallyltransferase activity"/>
    <property type="evidence" value="ECO:0007669"/>
    <property type="project" value="UniProtKB-UniRule"/>
</dbReference>
<evidence type="ECO:0000256" key="3">
    <source>
        <dbReference type="ARBA" id="ARBA00005842"/>
    </source>
</evidence>
<sequence length="307" mass="34402">MNKVIAIVGPTAVGKTALSIKLAQAEQGEVISGDSMQIYRHLDIGTAKVTKEEMAGVPHHLIDIADVDQRYSAAQFKDEASKLIEQITNRHHLPIIAGGTGFYLQTLTANLTLGGDHFDARSQQIRDHWNAVADQKGNQFIWNHLAKVDPKASQNIPVGNRRRIIRAIEVVERTGKLFSAQPQLDSTTDFLLVGLTTERAALYQRINDRVDQMVKNGLVEEARWLYDQGGLSLPAGKGIGYHELFPYFTGECSLTAAIEKVKKDSRHYAKRQLTWFRNKMDVHWFDLVSGSDTIQDVKSLVEAWLKK</sequence>
<feature type="region of interest" description="Interaction with substrate tRNA" evidence="10">
    <location>
        <begin position="34"/>
        <end position="37"/>
    </location>
</feature>
<organism evidence="14 15">
    <name type="scientific">Limosilactobacillus panis DSM 6035</name>
    <dbReference type="NCBI Taxonomy" id="1423782"/>
    <lineage>
        <taxon>Bacteria</taxon>
        <taxon>Bacillati</taxon>
        <taxon>Bacillota</taxon>
        <taxon>Bacilli</taxon>
        <taxon>Lactobacillales</taxon>
        <taxon>Lactobacillaceae</taxon>
        <taxon>Limosilactobacillus</taxon>
    </lineage>
</organism>
<evidence type="ECO:0000256" key="2">
    <source>
        <dbReference type="ARBA" id="ARBA00003213"/>
    </source>
</evidence>
<dbReference type="STRING" id="1423782.FD32_GL001230"/>
<evidence type="ECO:0000256" key="7">
    <source>
        <dbReference type="ARBA" id="ARBA00022840"/>
    </source>
</evidence>
<evidence type="ECO:0000313" key="14">
    <source>
        <dbReference type="EMBL" id="KRM24818.1"/>
    </source>
</evidence>
<dbReference type="Gene3D" id="3.40.50.300">
    <property type="entry name" value="P-loop containing nucleotide triphosphate hydrolases"/>
    <property type="match status" value="1"/>
</dbReference>
<dbReference type="EMBL" id="AZGM01000143">
    <property type="protein sequence ID" value="KRM24818.1"/>
    <property type="molecule type" value="Genomic_DNA"/>
</dbReference>
<dbReference type="InterPro" id="IPR039657">
    <property type="entry name" value="Dimethylallyltransferase"/>
</dbReference>
<feature type="binding site" evidence="10">
    <location>
        <begin position="9"/>
        <end position="16"/>
    </location>
    <ligand>
        <name>ATP</name>
        <dbReference type="ChEBI" id="CHEBI:30616"/>
    </ligand>
</feature>